<accession>A0ABD1XEF7</accession>
<dbReference type="EMBL" id="JBHFFA010000025">
    <property type="protein sequence ID" value="KAL2603213.1"/>
    <property type="molecule type" value="Genomic_DNA"/>
</dbReference>
<evidence type="ECO:0000313" key="1">
    <source>
        <dbReference type="EMBL" id="KAL2603213.1"/>
    </source>
</evidence>
<organism evidence="1 2">
    <name type="scientific">Riccia fluitans</name>
    <dbReference type="NCBI Taxonomy" id="41844"/>
    <lineage>
        <taxon>Eukaryota</taxon>
        <taxon>Viridiplantae</taxon>
        <taxon>Streptophyta</taxon>
        <taxon>Embryophyta</taxon>
        <taxon>Marchantiophyta</taxon>
        <taxon>Marchantiopsida</taxon>
        <taxon>Marchantiidae</taxon>
        <taxon>Marchantiales</taxon>
        <taxon>Ricciaceae</taxon>
        <taxon>Riccia</taxon>
    </lineage>
</organism>
<evidence type="ECO:0000313" key="2">
    <source>
        <dbReference type="Proteomes" id="UP001605036"/>
    </source>
</evidence>
<dbReference type="AlphaFoldDB" id="A0ABD1XEF7"/>
<protein>
    <recommendedName>
        <fullName evidence="3">ATP synthase protein MI25</fullName>
    </recommendedName>
</protein>
<gene>
    <name evidence="1" type="ORF">R1flu_013138</name>
</gene>
<sequence length="198" mass="22816">MWTGNRNDQTLFQRMPGTENRWKRIEKLGEELLLEPPPKGSWIEWVDGALRLKETKVFWLLVCVTFARAVWKDRCKTQCERQRAARRTSQILDEGHNLCRELATAAPNENRKRIAISTSTYFELVIEANRRKEIQIHLNRCRLLFSADESNEFASCPSGNAGISSDEERSINNGRNEVSAWAEGMSGLEIELERLGFC</sequence>
<dbReference type="Proteomes" id="UP001605036">
    <property type="component" value="Unassembled WGS sequence"/>
</dbReference>
<evidence type="ECO:0008006" key="3">
    <source>
        <dbReference type="Google" id="ProtNLM"/>
    </source>
</evidence>
<comment type="caution">
    <text evidence="1">The sequence shown here is derived from an EMBL/GenBank/DDBJ whole genome shotgun (WGS) entry which is preliminary data.</text>
</comment>
<proteinExistence type="predicted"/>
<reference evidence="1 2" key="1">
    <citation type="submission" date="2024-09" db="EMBL/GenBank/DDBJ databases">
        <title>Chromosome-scale assembly of Riccia fluitans.</title>
        <authorList>
            <person name="Paukszto L."/>
            <person name="Sawicki J."/>
            <person name="Karawczyk K."/>
            <person name="Piernik-Szablinska J."/>
            <person name="Szczecinska M."/>
            <person name="Mazdziarz M."/>
        </authorList>
    </citation>
    <scope>NUCLEOTIDE SEQUENCE [LARGE SCALE GENOMIC DNA]</scope>
    <source>
        <strain evidence="1">Rf_01</strain>
        <tissue evidence="1">Aerial parts of the thallus</tissue>
    </source>
</reference>
<keyword evidence="2" id="KW-1185">Reference proteome</keyword>
<name>A0ABD1XEF7_9MARC</name>